<evidence type="ECO:0000313" key="2">
    <source>
        <dbReference type="EMBL" id="KAJ6987043.1"/>
    </source>
</evidence>
<gene>
    <name evidence="2" type="ORF">NC653_020308</name>
</gene>
<dbReference type="AlphaFoldDB" id="A0AAD6MK26"/>
<accession>A0AAD6MK26</accession>
<comment type="caution">
    <text evidence="2">The sequence shown here is derived from an EMBL/GenBank/DDBJ whole genome shotgun (WGS) entry which is preliminary data.</text>
</comment>
<protein>
    <submittedName>
        <fullName evidence="2">Uncharacterized protein</fullName>
    </submittedName>
</protein>
<evidence type="ECO:0000256" key="1">
    <source>
        <dbReference type="SAM" id="Phobius"/>
    </source>
</evidence>
<reference evidence="2" key="1">
    <citation type="journal article" date="2023" name="Mol. Ecol. Resour.">
        <title>Chromosome-level genome assembly of a triploid poplar Populus alba 'Berolinensis'.</title>
        <authorList>
            <person name="Chen S."/>
            <person name="Yu Y."/>
            <person name="Wang X."/>
            <person name="Wang S."/>
            <person name="Zhang T."/>
            <person name="Zhou Y."/>
            <person name="He R."/>
            <person name="Meng N."/>
            <person name="Wang Y."/>
            <person name="Liu W."/>
            <person name="Liu Z."/>
            <person name="Liu J."/>
            <person name="Guo Q."/>
            <person name="Huang H."/>
            <person name="Sederoff R.R."/>
            <person name="Wang G."/>
            <person name="Qu G."/>
            <person name="Chen S."/>
        </authorList>
    </citation>
    <scope>NUCLEOTIDE SEQUENCE</scope>
    <source>
        <strain evidence="2">SC-2020</strain>
    </source>
</reference>
<feature type="transmembrane region" description="Helical" evidence="1">
    <location>
        <begin position="43"/>
        <end position="69"/>
    </location>
</feature>
<keyword evidence="1" id="KW-1133">Transmembrane helix</keyword>
<keyword evidence="1" id="KW-0812">Transmembrane</keyword>
<evidence type="ECO:0000313" key="3">
    <source>
        <dbReference type="Proteomes" id="UP001164929"/>
    </source>
</evidence>
<organism evidence="2 3">
    <name type="scientific">Populus alba x Populus x berolinensis</name>
    <dbReference type="NCBI Taxonomy" id="444605"/>
    <lineage>
        <taxon>Eukaryota</taxon>
        <taxon>Viridiplantae</taxon>
        <taxon>Streptophyta</taxon>
        <taxon>Embryophyta</taxon>
        <taxon>Tracheophyta</taxon>
        <taxon>Spermatophyta</taxon>
        <taxon>Magnoliopsida</taxon>
        <taxon>eudicotyledons</taxon>
        <taxon>Gunneridae</taxon>
        <taxon>Pentapetalae</taxon>
        <taxon>rosids</taxon>
        <taxon>fabids</taxon>
        <taxon>Malpighiales</taxon>
        <taxon>Salicaceae</taxon>
        <taxon>Saliceae</taxon>
        <taxon>Populus</taxon>
    </lineage>
</organism>
<keyword evidence="3" id="KW-1185">Reference proteome</keyword>
<sequence>MPPNTTDVSSSATTTAITTTAAIFLFVLKLVPTITYSVDVSAFSLSSVVSDGMCFVIVATSGLVFAVFATAEDPKKGGLGITAPIEMIS</sequence>
<dbReference type="Proteomes" id="UP001164929">
    <property type="component" value="Chromosome 8"/>
</dbReference>
<proteinExistence type="predicted"/>
<dbReference type="EMBL" id="JAQIZT010000008">
    <property type="protein sequence ID" value="KAJ6987043.1"/>
    <property type="molecule type" value="Genomic_DNA"/>
</dbReference>
<feature type="transmembrane region" description="Helical" evidence="1">
    <location>
        <begin position="12"/>
        <end position="31"/>
    </location>
</feature>
<name>A0AAD6MK26_9ROSI</name>
<keyword evidence="1" id="KW-0472">Membrane</keyword>